<protein>
    <recommendedName>
        <fullName evidence="15">Sensory/regulatory protein RpfC</fullName>
        <ecNumber evidence="3">2.7.13.3</ecNumber>
    </recommendedName>
</protein>
<feature type="domain" description="PAS" evidence="21">
    <location>
        <begin position="410"/>
        <end position="482"/>
    </location>
</feature>
<feature type="domain" description="PAS" evidence="21">
    <location>
        <begin position="279"/>
        <end position="331"/>
    </location>
</feature>
<dbReference type="PANTHER" id="PTHR45339:SF1">
    <property type="entry name" value="HYBRID SIGNAL TRANSDUCTION HISTIDINE KINASE J"/>
    <property type="match status" value="1"/>
</dbReference>
<dbReference type="RefSeq" id="WP_076401998.1">
    <property type="nucleotide sequence ID" value="NZ_FTOA01000010.1"/>
</dbReference>
<keyword evidence="9" id="KW-0418">Kinase</keyword>
<feature type="domain" description="Response regulatory" evidence="20">
    <location>
        <begin position="946"/>
        <end position="1062"/>
    </location>
</feature>
<dbReference type="FunFam" id="3.30.565.10:FF:000010">
    <property type="entry name" value="Sensor histidine kinase RcsC"/>
    <property type="match status" value="1"/>
</dbReference>
<dbReference type="NCBIfam" id="TIGR00229">
    <property type="entry name" value="sensory_box"/>
    <property type="match status" value="3"/>
</dbReference>
<comment type="subunit">
    <text evidence="14">At low DSF concentrations, interacts with RpfF.</text>
</comment>
<dbReference type="PROSITE" id="PS50113">
    <property type="entry name" value="PAC"/>
    <property type="match status" value="3"/>
</dbReference>
<evidence type="ECO:0000256" key="7">
    <source>
        <dbReference type="ARBA" id="ARBA00022692"/>
    </source>
</evidence>
<evidence type="ECO:0000256" key="8">
    <source>
        <dbReference type="ARBA" id="ARBA00022741"/>
    </source>
</evidence>
<dbReference type="GO" id="GO:0006355">
    <property type="term" value="P:regulation of DNA-templated transcription"/>
    <property type="evidence" value="ECO:0007669"/>
    <property type="project" value="InterPro"/>
</dbReference>
<feature type="domain" description="PAC" evidence="22">
    <location>
        <begin position="358"/>
        <end position="409"/>
    </location>
</feature>
<dbReference type="InterPro" id="IPR036097">
    <property type="entry name" value="HisK_dim/P_sf"/>
</dbReference>
<evidence type="ECO:0000259" key="21">
    <source>
        <dbReference type="PROSITE" id="PS50112"/>
    </source>
</evidence>
<keyword evidence="5 17" id="KW-0597">Phosphoprotein</keyword>
<dbReference type="GO" id="GO:0005886">
    <property type="term" value="C:plasma membrane"/>
    <property type="evidence" value="ECO:0007669"/>
    <property type="project" value="UniProtKB-SubCell"/>
</dbReference>
<keyword evidence="18" id="KW-0175">Coiled coil</keyword>
<dbReference type="InterPro" id="IPR005467">
    <property type="entry name" value="His_kinase_dom"/>
</dbReference>
<keyword evidence="10" id="KW-0067">ATP-binding</keyword>
<dbReference type="SUPFAM" id="SSF52172">
    <property type="entry name" value="CheY-like"/>
    <property type="match status" value="2"/>
</dbReference>
<dbReference type="Pfam" id="PF13426">
    <property type="entry name" value="PAS_9"/>
    <property type="match status" value="1"/>
</dbReference>
<dbReference type="Pfam" id="PF00072">
    <property type="entry name" value="Response_reg"/>
    <property type="match status" value="2"/>
</dbReference>
<dbReference type="CDD" id="cd00088">
    <property type="entry name" value="HPT"/>
    <property type="match status" value="1"/>
</dbReference>
<dbReference type="SUPFAM" id="SSF47226">
    <property type="entry name" value="Histidine-containing phosphotransfer domain, HPT domain"/>
    <property type="match status" value="1"/>
</dbReference>
<dbReference type="STRING" id="80876.SAMN05421779_11046"/>
<dbReference type="InterPro" id="IPR000700">
    <property type="entry name" value="PAS-assoc_C"/>
</dbReference>
<evidence type="ECO:0000256" key="6">
    <source>
        <dbReference type="ARBA" id="ARBA00022679"/>
    </source>
</evidence>
<proteinExistence type="predicted"/>
<dbReference type="PROSITE" id="PS50112">
    <property type="entry name" value="PAS"/>
    <property type="match status" value="3"/>
</dbReference>
<dbReference type="InterPro" id="IPR000014">
    <property type="entry name" value="PAS"/>
</dbReference>
<feature type="domain" description="Histidine kinase" evidence="19">
    <location>
        <begin position="557"/>
        <end position="784"/>
    </location>
</feature>
<evidence type="ECO:0000256" key="12">
    <source>
        <dbReference type="ARBA" id="ARBA00023012"/>
    </source>
</evidence>
<dbReference type="Proteomes" id="UP000185678">
    <property type="component" value="Unassembled WGS sequence"/>
</dbReference>
<evidence type="ECO:0000256" key="13">
    <source>
        <dbReference type="ARBA" id="ARBA00023136"/>
    </source>
</evidence>
<evidence type="ECO:0000259" key="22">
    <source>
        <dbReference type="PROSITE" id="PS50113"/>
    </source>
</evidence>
<dbReference type="CDD" id="cd00082">
    <property type="entry name" value="HisKA"/>
    <property type="match status" value="1"/>
</dbReference>
<dbReference type="Gene3D" id="3.30.450.20">
    <property type="entry name" value="PAS domain"/>
    <property type="match status" value="3"/>
</dbReference>
<reference evidence="24 25" key="1">
    <citation type="submission" date="2017-01" db="EMBL/GenBank/DDBJ databases">
        <authorList>
            <person name="Mah S.A."/>
            <person name="Swanson W.J."/>
            <person name="Moy G.W."/>
            <person name="Vacquier V.D."/>
        </authorList>
    </citation>
    <scope>NUCLEOTIDE SEQUENCE [LARGE SCALE GENOMIC DNA]</scope>
    <source>
        <strain evidence="24 25">DSM 11589</strain>
    </source>
</reference>
<dbReference type="SUPFAM" id="SSF55874">
    <property type="entry name" value="ATPase domain of HSP90 chaperone/DNA topoisomerase II/histidine kinase"/>
    <property type="match status" value="1"/>
</dbReference>
<keyword evidence="13" id="KW-0472">Membrane</keyword>
<accession>A0A1N7Q4F3</accession>
<evidence type="ECO:0000256" key="14">
    <source>
        <dbReference type="ARBA" id="ARBA00064003"/>
    </source>
</evidence>
<evidence type="ECO:0000256" key="4">
    <source>
        <dbReference type="ARBA" id="ARBA00022475"/>
    </source>
</evidence>
<gene>
    <name evidence="24" type="ORF">SAMN05421779_11046</name>
</gene>
<evidence type="ECO:0000256" key="16">
    <source>
        <dbReference type="PROSITE-ProRule" id="PRU00110"/>
    </source>
</evidence>
<evidence type="ECO:0000256" key="17">
    <source>
        <dbReference type="PROSITE-ProRule" id="PRU00169"/>
    </source>
</evidence>
<dbReference type="Pfam" id="PF01627">
    <property type="entry name" value="Hpt"/>
    <property type="match status" value="1"/>
</dbReference>
<dbReference type="InterPro" id="IPR035965">
    <property type="entry name" value="PAS-like_dom_sf"/>
</dbReference>
<organism evidence="24 25">
    <name type="scientific">Insolitispirillum peregrinum</name>
    <dbReference type="NCBI Taxonomy" id="80876"/>
    <lineage>
        <taxon>Bacteria</taxon>
        <taxon>Pseudomonadati</taxon>
        <taxon>Pseudomonadota</taxon>
        <taxon>Alphaproteobacteria</taxon>
        <taxon>Rhodospirillales</taxon>
        <taxon>Novispirillaceae</taxon>
        <taxon>Insolitispirillum</taxon>
    </lineage>
</organism>
<keyword evidence="12" id="KW-0902">Two-component regulatory system</keyword>
<feature type="modified residue" description="4-aspartylphosphate" evidence="17">
    <location>
        <position position="853"/>
    </location>
</feature>
<dbReference type="InterPro" id="IPR008207">
    <property type="entry name" value="Sig_transdc_His_kin_Hpt_dom"/>
</dbReference>
<dbReference type="OrthoDB" id="9801651at2"/>
<keyword evidence="11" id="KW-1133">Transmembrane helix</keyword>
<dbReference type="Pfam" id="PF02518">
    <property type="entry name" value="HATPase_c"/>
    <property type="match status" value="1"/>
</dbReference>
<feature type="modified residue" description="Phosphohistidine" evidence="16">
    <location>
        <position position="1143"/>
    </location>
</feature>
<dbReference type="Gene3D" id="1.20.120.160">
    <property type="entry name" value="HPT domain"/>
    <property type="match status" value="1"/>
</dbReference>
<dbReference type="InterPro" id="IPR013655">
    <property type="entry name" value="PAS_fold_3"/>
</dbReference>
<name>A0A1N7Q4F3_9PROT</name>
<feature type="domain" description="PAS" evidence="21">
    <location>
        <begin position="168"/>
        <end position="199"/>
    </location>
</feature>
<dbReference type="Pfam" id="PF00512">
    <property type="entry name" value="HisKA"/>
    <property type="match status" value="1"/>
</dbReference>
<dbReference type="SUPFAM" id="SSF47384">
    <property type="entry name" value="Homodimeric domain of signal transducing histidine kinase"/>
    <property type="match status" value="1"/>
</dbReference>
<dbReference type="InterPro" id="IPR036641">
    <property type="entry name" value="HPT_dom_sf"/>
</dbReference>
<comment type="subcellular location">
    <subcellularLocation>
        <location evidence="2">Cell membrane</location>
        <topology evidence="2">Multi-pass membrane protein</topology>
    </subcellularLocation>
</comment>
<dbReference type="SMART" id="SM00388">
    <property type="entry name" value="HisKA"/>
    <property type="match status" value="1"/>
</dbReference>
<feature type="domain" description="HPt" evidence="23">
    <location>
        <begin position="1104"/>
        <end position="1196"/>
    </location>
</feature>
<evidence type="ECO:0000259" key="19">
    <source>
        <dbReference type="PROSITE" id="PS50109"/>
    </source>
</evidence>
<feature type="coiled-coil region" evidence="18">
    <location>
        <begin position="523"/>
        <end position="550"/>
    </location>
</feature>
<dbReference type="CDD" id="cd17546">
    <property type="entry name" value="REC_hyHK_CKI1_RcsC-like"/>
    <property type="match status" value="1"/>
</dbReference>
<dbReference type="PRINTS" id="PR00344">
    <property type="entry name" value="BCTRLSENSOR"/>
</dbReference>
<evidence type="ECO:0000256" key="3">
    <source>
        <dbReference type="ARBA" id="ARBA00012438"/>
    </source>
</evidence>
<dbReference type="FunFam" id="1.10.287.130:FF:000002">
    <property type="entry name" value="Two-component osmosensing histidine kinase"/>
    <property type="match status" value="1"/>
</dbReference>
<dbReference type="InterPro" id="IPR001789">
    <property type="entry name" value="Sig_transdc_resp-reg_receiver"/>
</dbReference>
<dbReference type="Pfam" id="PF08447">
    <property type="entry name" value="PAS_3"/>
    <property type="match status" value="1"/>
</dbReference>
<evidence type="ECO:0000313" key="24">
    <source>
        <dbReference type="EMBL" id="SIT17715.1"/>
    </source>
</evidence>
<feature type="domain" description="Response regulatory" evidence="20">
    <location>
        <begin position="802"/>
        <end position="920"/>
    </location>
</feature>
<dbReference type="InterPro" id="IPR001610">
    <property type="entry name" value="PAC"/>
</dbReference>
<keyword evidence="25" id="KW-1185">Reference proteome</keyword>
<dbReference type="CDD" id="cd00130">
    <property type="entry name" value="PAS"/>
    <property type="match status" value="3"/>
</dbReference>
<dbReference type="GO" id="GO:0005524">
    <property type="term" value="F:ATP binding"/>
    <property type="evidence" value="ECO:0007669"/>
    <property type="project" value="UniProtKB-KW"/>
</dbReference>
<dbReference type="CDD" id="cd16922">
    <property type="entry name" value="HATPase_EvgS-ArcB-TorS-like"/>
    <property type="match status" value="1"/>
</dbReference>
<evidence type="ECO:0000256" key="2">
    <source>
        <dbReference type="ARBA" id="ARBA00004651"/>
    </source>
</evidence>
<keyword evidence="8" id="KW-0547">Nucleotide-binding</keyword>
<feature type="domain" description="PAC" evidence="22">
    <location>
        <begin position="224"/>
        <end position="278"/>
    </location>
</feature>
<evidence type="ECO:0000256" key="11">
    <source>
        <dbReference type="ARBA" id="ARBA00022989"/>
    </source>
</evidence>
<dbReference type="PANTHER" id="PTHR45339">
    <property type="entry name" value="HYBRID SIGNAL TRANSDUCTION HISTIDINE KINASE J"/>
    <property type="match status" value="1"/>
</dbReference>
<feature type="modified residue" description="4-aspartylphosphate" evidence="17">
    <location>
        <position position="995"/>
    </location>
</feature>
<evidence type="ECO:0000259" key="23">
    <source>
        <dbReference type="PROSITE" id="PS50894"/>
    </source>
</evidence>
<dbReference type="PROSITE" id="PS50894">
    <property type="entry name" value="HPT"/>
    <property type="match status" value="1"/>
</dbReference>
<dbReference type="GO" id="GO:0000155">
    <property type="term" value="F:phosphorelay sensor kinase activity"/>
    <property type="evidence" value="ECO:0007669"/>
    <property type="project" value="InterPro"/>
</dbReference>
<dbReference type="Pfam" id="PF00989">
    <property type="entry name" value="PAS"/>
    <property type="match status" value="1"/>
</dbReference>
<dbReference type="SMART" id="SM00448">
    <property type="entry name" value="REC"/>
    <property type="match status" value="2"/>
</dbReference>
<dbReference type="Gene3D" id="3.30.565.10">
    <property type="entry name" value="Histidine kinase-like ATPase, C-terminal domain"/>
    <property type="match status" value="1"/>
</dbReference>
<dbReference type="InterPro" id="IPR036890">
    <property type="entry name" value="HATPase_C_sf"/>
</dbReference>
<dbReference type="PROSITE" id="PS50109">
    <property type="entry name" value="HIS_KIN"/>
    <property type="match status" value="1"/>
</dbReference>
<dbReference type="InterPro" id="IPR013767">
    <property type="entry name" value="PAS_fold"/>
</dbReference>
<dbReference type="Gene3D" id="3.40.50.2300">
    <property type="match status" value="2"/>
</dbReference>
<dbReference type="InterPro" id="IPR004358">
    <property type="entry name" value="Sig_transdc_His_kin-like_C"/>
</dbReference>
<evidence type="ECO:0000256" key="15">
    <source>
        <dbReference type="ARBA" id="ARBA00068150"/>
    </source>
</evidence>
<sequence>MHRVLRNQFKRTAGLASEQDIALALQEAKALAGTEGLSPQTASLLNGLEGLLARVSGSYEQNDRDMELRNRSLMLSSEELQTANERLRAEAEGQKQALRALRETADGLLGSLGGMDPDNGSDALPIPNTGEDSITALTSTILCLIDQRASALKALEQQKFAIDQHAIVSITDTHGLIIYANDLFCQISGYSQDELIGRNHRIVNSGLHEHAIFEEMWQTISRGQVWHGELCNRAKNGTLYWVSATIVPMMGDDGMPERYIAIRTDISQQKQMEEDLRTSRKFLQNITDSMGEGVFCLDSRGHCTFINPEAGRLLGWSLEELQGQPIHNIIHYKNARGEDIPLGQCPTLMHLAMGQPYRSEDEHYIRRDGTMFPVALATVPTWDNGRLSGSVTVFQDITERKRIQSALAESEDRLKVALEAANIGLWDWNPQTDVAYFGPKWLGMLGYAVGELPGVGQTWLTLLHPDDKPAVIAALDAHLSGQMAHYEVEFRMQHKDGSWIWVLSSGKVMRRDEHGQAVRITGIHKNITDRKHVEEELERAKEEADRANQFKSAFLANMSHEIRTPMNAVIGLSHLALQTELSSRQRDYLEKIHNASKNLLGILNDILDFSKIEAGKMDLEKIPFRLSDVLDNLVTVTLPKVREKSLSLDIDQAPDVPDTLLGDPLRLGQVLVNLVSNAVKFTEHGQIVISIAVEKTLRQDKDGPAALKLNFRVRDSGIGMTEDQIKGLFKAFTQADSSTTRRFGGTGLGLAISRQFVELMGGDISASSAPGRGSTFTFSITAELAADSSRDGSIPTDIRGMNVLVVDDNPTARVILSNTLRQYGFVVDVVVNGEDAIAAVDRKRNGYGFMVIDWRLPDIDGAEVCRRLRLMGHTRMPVLAVTAYGAEQAQESFAAVGPAVELLEKPITSTRLMDAVLSALGRRPRSGDGSQTTRDVDAIQGLLGAEVLLVEDNPINQQVARELLEGVGIAVTVCGRARLGIEALRSNTFDLVLMDIQMPEMDGYQATAIIRNTLHLMDLPVIAMTAHTMAGDREKCLDAGMNDHVGKPIDPDALFRVLVRWIKPRDRSQQPPHALPRAHGGDMTLPDHLDGFDLKAALRSVNGNAHLLRRLLVDFATGHGTEALILRPAIREGRLSEATRIAHTLKGTAATIGAMEVSRTAAILEKMLMQGEGNLDQAIDDLAVALGQVIRSVASMDPLPRHRSEKTAAPPTPVKVEDVRPVLDRLRDELTGADPSAEETAELLLQHLGTSDLVPLAEKALSATRNFDFDDALASLDSLAQALDTVCEATP</sequence>
<dbReference type="EMBL" id="FTOA01000010">
    <property type="protein sequence ID" value="SIT17715.1"/>
    <property type="molecule type" value="Genomic_DNA"/>
</dbReference>
<dbReference type="SMART" id="SM00387">
    <property type="entry name" value="HATPase_c"/>
    <property type="match status" value="1"/>
</dbReference>
<dbReference type="Gene3D" id="1.10.287.130">
    <property type="match status" value="1"/>
</dbReference>
<dbReference type="InterPro" id="IPR003661">
    <property type="entry name" value="HisK_dim/P_dom"/>
</dbReference>
<dbReference type="InterPro" id="IPR011006">
    <property type="entry name" value="CheY-like_superfamily"/>
</dbReference>
<keyword evidence="4" id="KW-1003">Cell membrane</keyword>
<dbReference type="SMART" id="SM00091">
    <property type="entry name" value="PAS"/>
    <property type="match status" value="3"/>
</dbReference>
<dbReference type="EC" id="2.7.13.3" evidence="3"/>
<keyword evidence="6" id="KW-0808">Transferase</keyword>
<keyword evidence="7" id="KW-0812">Transmembrane</keyword>
<evidence type="ECO:0000256" key="9">
    <source>
        <dbReference type="ARBA" id="ARBA00022777"/>
    </source>
</evidence>
<dbReference type="SMART" id="SM00086">
    <property type="entry name" value="PAC"/>
    <property type="match status" value="3"/>
</dbReference>
<feature type="domain" description="PAC" evidence="22">
    <location>
        <begin position="486"/>
        <end position="539"/>
    </location>
</feature>
<evidence type="ECO:0000313" key="25">
    <source>
        <dbReference type="Proteomes" id="UP000185678"/>
    </source>
</evidence>
<comment type="catalytic activity">
    <reaction evidence="1">
        <text>ATP + protein L-histidine = ADP + protein N-phospho-L-histidine.</text>
        <dbReference type="EC" id="2.7.13.3"/>
    </reaction>
</comment>
<evidence type="ECO:0000256" key="1">
    <source>
        <dbReference type="ARBA" id="ARBA00000085"/>
    </source>
</evidence>
<evidence type="ECO:0000256" key="10">
    <source>
        <dbReference type="ARBA" id="ARBA00022840"/>
    </source>
</evidence>
<dbReference type="InterPro" id="IPR003594">
    <property type="entry name" value="HATPase_dom"/>
</dbReference>
<evidence type="ECO:0000256" key="5">
    <source>
        <dbReference type="ARBA" id="ARBA00022553"/>
    </source>
</evidence>
<evidence type="ECO:0000259" key="20">
    <source>
        <dbReference type="PROSITE" id="PS50110"/>
    </source>
</evidence>
<dbReference type="PROSITE" id="PS50110">
    <property type="entry name" value="RESPONSE_REGULATORY"/>
    <property type="match status" value="2"/>
</dbReference>
<evidence type="ECO:0000256" key="18">
    <source>
        <dbReference type="SAM" id="Coils"/>
    </source>
</evidence>
<feature type="coiled-coil region" evidence="18">
    <location>
        <begin position="70"/>
        <end position="104"/>
    </location>
</feature>
<dbReference type="SUPFAM" id="SSF55785">
    <property type="entry name" value="PYP-like sensor domain (PAS domain)"/>
    <property type="match status" value="3"/>
</dbReference>